<dbReference type="InterPro" id="IPR039261">
    <property type="entry name" value="FNR_nucleotide-bd"/>
</dbReference>
<dbReference type="InterPro" id="IPR007037">
    <property type="entry name" value="SIP_rossman_dom"/>
</dbReference>
<dbReference type="eggNOG" id="COG2375">
    <property type="taxonomic scope" value="Bacteria"/>
</dbReference>
<name>M0QEQ2_9ACTN</name>
<dbReference type="Gene3D" id="2.40.30.10">
    <property type="entry name" value="Translation factors"/>
    <property type="match status" value="1"/>
</dbReference>
<dbReference type="PANTHER" id="PTHR30157">
    <property type="entry name" value="FERRIC REDUCTASE, NADPH-DEPENDENT"/>
    <property type="match status" value="1"/>
</dbReference>
<accession>M0QEQ2</accession>
<comment type="caution">
    <text evidence="2">The sequence shown here is derived from an EMBL/GenBank/DDBJ whole genome shotgun (WGS) entry which is preliminary data.</text>
</comment>
<gene>
    <name evidence="2" type="ORF">GS4_05_01180</name>
</gene>
<evidence type="ECO:0000313" key="2">
    <source>
        <dbReference type="EMBL" id="GAC66909.1"/>
    </source>
</evidence>
<dbReference type="CDD" id="cd06193">
    <property type="entry name" value="siderophore_interacting"/>
    <property type="match status" value="1"/>
</dbReference>
<dbReference type="PANTHER" id="PTHR30157:SF0">
    <property type="entry name" value="NADPH-DEPENDENT FERRIC-CHELATE REDUCTASE"/>
    <property type="match status" value="1"/>
</dbReference>
<dbReference type="Gene3D" id="3.40.50.80">
    <property type="entry name" value="Nucleotide-binding domain of ferredoxin-NADP reductase (FNR) module"/>
    <property type="match status" value="1"/>
</dbReference>
<sequence>MATEVDLRRHLRHTLDERRGLVVDCAVTLAGLVDGDDGCRTARFVGEGLRVDVPTLPADAVKIFFPAQPTGEAFRPVFDAHGRVDEVTTPAMFTRALTISSRDPVAGTIDLELRHRHDGAMRTWFDRARNGSAVWMFGLRTDFVAVPTAHRHVLFVDDSSSVAAQRILRSLPRESTAVVVTVGDVRTAISGARVDVITAPSTADAVDSARHHVPVDDHTQFWLGGEESAVRAIRRVLLDERDVDQDALFAAPYWSAGRTWEAVFDEQLDRTLAAARRGADIGDPVVLQRLSFDEGRADARERQGPEADASL</sequence>
<evidence type="ECO:0000259" key="1">
    <source>
        <dbReference type="Pfam" id="PF04954"/>
    </source>
</evidence>
<feature type="domain" description="SIP-like Rossmann fold" evidence="1">
    <location>
        <begin position="150"/>
        <end position="257"/>
    </location>
</feature>
<dbReference type="Proteomes" id="UP000011666">
    <property type="component" value="Unassembled WGS sequence"/>
</dbReference>
<dbReference type="EMBL" id="BANX01000005">
    <property type="protein sequence ID" value="GAC66909.1"/>
    <property type="molecule type" value="Genomic_DNA"/>
</dbReference>
<protein>
    <submittedName>
        <fullName evidence="2">Putative siderophore-interacting protein</fullName>
    </submittedName>
</protein>
<dbReference type="STRING" id="1223545.GS4_05_01180"/>
<evidence type="ECO:0000313" key="3">
    <source>
        <dbReference type="Proteomes" id="UP000011666"/>
    </source>
</evidence>
<keyword evidence="3" id="KW-1185">Reference proteome</keyword>
<dbReference type="AlphaFoldDB" id="M0QEQ2"/>
<organism evidence="2 3">
    <name type="scientific">Gordonia soli NBRC 108243</name>
    <dbReference type="NCBI Taxonomy" id="1223545"/>
    <lineage>
        <taxon>Bacteria</taxon>
        <taxon>Bacillati</taxon>
        <taxon>Actinomycetota</taxon>
        <taxon>Actinomycetes</taxon>
        <taxon>Mycobacteriales</taxon>
        <taxon>Gordoniaceae</taxon>
        <taxon>Gordonia</taxon>
    </lineage>
</organism>
<dbReference type="InterPro" id="IPR039374">
    <property type="entry name" value="SIP_fam"/>
</dbReference>
<proteinExistence type="predicted"/>
<dbReference type="OrthoDB" id="3291337at2"/>
<dbReference type="RefSeq" id="WP_007617583.1">
    <property type="nucleotide sequence ID" value="NZ_BANX01000005.1"/>
</dbReference>
<reference evidence="2 3" key="1">
    <citation type="submission" date="2013-01" db="EMBL/GenBank/DDBJ databases">
        <title>Whole genome shotgun sequence of Gordonia soli NBRC 108243.</title>
        <authorList>
            <person name="Isaki-Nakamura S."/>
            <person name="Hosoyama A."/>
            <person name="Tsuchikane K."/>
            <person name="Ando Y."/>
            <person name="Baba S."/>
            <person name="Ohji S."/>
            <person name="Hamada M."/>
            <person name="Tamura T."/>
            <person name="Yamazoe A."/>
            <person name="Yamazaki S."/>
            <person name="Fujita N."/>
        </authorList>
    </citation>
    <scope>NUCLEOTIDE SEQUENCE [LARGE SCALE GENOMIC DNA]</scope>
    <source>
        <strain evidence="2 3">NBRC 108243</strain>
    </source>
</reference>
<dbReference type="Pfam" id="PF04954">
    <property type="entry name" value="SIP"/>
    <property type="match status" value="1"/>
</dbReference>